<dbReference type="HOGENOM" id="CLU_438925_0_0_1"/>
<dbReference type="GO" id="GO:0003677">
    <property type="term" value="F:DNA binding"/>
    <property type="evidence" value="ECO:0007669"/>
    <property type="project" value="UniProtKB-KW"/>
</dbReference>
<sequence length="623" mass="68458">MENREKSLPAPITQSDAESEGNLLSGEDLTDANSSLSGVHDIPRLHFEHLPCRAGGVWWDNVGMTMSLVSSDPHHENTGIGSSARDFFSRGQSPRLTKNSTSGQFCRGRDEAIQNSRTRTCANIVLSRNLPLWTPLSFSERGAEIWEIVRVLQRQTQSTRVGRRMSTEDNSSDGMTSVSTASLVVEHMPLSISQLTENSQPEGVMPSDGVLTIAVDANNSVLQESFSGSDQDIKDEPPSKRVRYDTGNGELSQDQSIKSLLFTINKAICMRLDGIENSIEILSGRTKYLEEKLEELISHVKDSSPGDHSSTQSNPSVGSIVQAQAKGAVLVGLSQGTKVEPQSPMNGMSTGVESIQNMGLGPNVTLITLNSEEDFPHGTWLGDETNPEMRVRVPITPSDLLHIHSNCRTPEKMALTMLDYLFDRETQATSNLSGMGKYGKKQLDPLMIYGIRCHLIHRFNITESDWHRIKQNIDSKCRTAFRRKQRGMPLTVKAFRGKATPTYVQMNPADSSLSDEDSMQDSELHINHDQDLKHTVAAMAGDGLPPGEIQILHATPEQISQLQQAHHIQILQGDQVIQMPVGVPLSQEDTQNIQVAVSLPQPTSVQVATVTTDSGEIVQIQQS</sequence>
<evidence type="ECO:0000256" key="5">
    <source>
        <dbReference type="ARBA" id="ARBA00022853"/>
    </source>
</evidence>
<evidence type="ECO:0000256" key="10">
    <source>
        <dbReference type="ARBA" id="ARBA00023242"/>
    </source>
</evidence>
<evidence type="ECO:0000256" key="1">
    <source>
        <dbReference type="ARBA" id="ARBA00004123"/>
    </source>
</evidence>
<gene>
    <name evidence="13" type="ORF">CGI_10024970</name>
</gene>
<protein>
    <recommendedName>
        <fullName evidence="3">Protein BANP</fullName>
    </recommendedName>
</protein>
<evidence type="ECO:0000256" key="9">
    <source>
        <dbReference type="ARBA" id="ARBA00023163"/>
    </source>
</evidence>
<proteinExistence type="inferred from homology"/>
<name>K1QSW5_MAGGI</name>
<dbReference type="PANTHER" id="PTHR16243">
    <property type="entry name" value="BTG3-ASSOCIATED NUCLEAR PROTEIN BANP"/>
    <property type="match status" value="1"/>
</dbReference>
<dbReference type="SMART" id="SM01025">
    <property type="entry name" value="BEN"/>
    <property type="match status" value="1"/>
</dbReference>
<keyword evidence="4" id="KW-0678">Repressor</keyword>
<evidence type="ECO:0000256" key="8">
    <source>
        <dbReference type="ARBA" id="ARBA00023125"/>
    </source>
</evidence>
<evidence type="ECO:0000256" key="12">
    <source>
        <dbReference type="SAM" id="MobiDB-lite"/>
    </source>
</evidence>
<dbReference type="InParanoid" id="K1QSW5"/>
<evidence type="ECO:0000313" key="13">
    <source>
        <dbReference type="EMBL" id="EKC36738.1"/>
    </source>
</evidence>
<comment type="similarity">
    <text evidence="2">Belongs to the BANP/SMAR1 family.</text>
</comment>
<dbReference type="AlphaFoldDB" id="K1QSW5"/>
<evidence type="ECO:0000256" key="6">
    <source>
        <dbReference type="ARBA" id="ARBA00023015"/>
    </source>
</evidence>
<dbReference type="PANTHER" id="PTHR16243:SF2">
    <property type="entry name" value="PROTEIN BANP"/>
    <property type="match status" value="1"/>
</dbReference>
<dbReference type="GO" id="GO:0042177">
    <property type="term" value="P:negative regulation of protein catabolic process"/>
    <property type="evidence" value="ECO:0007669"/>
    <property type="project" value="TreeGrafter"/>
</dbReference>
<accession>K1QSW5</accession>
<reference evidence="13" key="1">
    <citation type="journal article" date="2012" name="Nature">
        <title>The oyster genome reveals stress adaptation and complexity of shell formation.</title>
        <authorList>
            <person name="Zhang G."/>
            <person name="Fang X."/>
            <person name="Guo X."/>
            <person name="Li L."/>
            <person name="Luo R."/>
            <person name="Xu F."/>
            <person name="Yang P."/>
            <person name="Zhang L."/>
            <person name="Wang X."/>
            <person name="Qi H."/>
            <person name="Xiong Z."/>
            <person name="Que H."/>
            <person name="Xie Y."/>
            <person name="Holland P.W."/>
            <person name="Paps J."/>
            <person name="Zhu Y."/>
            <person name="Wu F."/>
            <person name="Chen Y."/>
            <person name="Wang J."/>
            <person name="Peng C."/>
            <person name="Meng J."/>
            <person name="Yang L."/>
            <person name="Liu J."/>
            <person name="Wen B."/>
            <person name="Zhang N."/>
            <person name="Huang Z."/>
            <person name="Zhu Q."/>
            <person name="Feng Y."/>
            <person name="Mount A."/>
            <person name="Hedgecock D."/>
            <person name="Xu Z."/>
            <person name="Liu Y."/>
            <person name="Domazet-Loso T."/>
            <person name="Du Y."/>
            <person name="Sun X."/>
            <person name="Zhang S."/>
            <person name="Liu B."/>
            <person name="Cheng P."/>
            <person name="Jiang X."/>
            <person name="Li J."/>
            <person name="Fan D."/>
            <person name="Wang W."/>
            <person name="Fu W."/>
            <person name="Wang T."/>
            <person name="Wang B."/>
            <person name="Zhang J."/>
            <person name="Peng Z."/>
            <person name="Li Y."/>
            <person name="Li N."/>
            <person name="Wang J."/>
            <person name="Chen M."/>
            <person name="He Y."/>
            <person name="Tan F."/>
            <person name="Song X."/>
            <person name="Zheng Q."/>
            <person name="Huang R."/>
            <person name="Yang H."/>
            <person name="Du X."/>
            <person name="Chen L."/>
            <person name="Yang M."/>
            <person name="Gaffney P.M."/>
            <person name="Wang S."/>
            <person name="Luo L."/>
            <person name="She Z."/>
            <person name="Ming Y."/>
            <person name="Huang W."/>
            <person name="Zhang S."/>
            <person name="Huang B."/>
            <person name="Zhang Y."/>
            <person name="Qu T."/>
            <person name="Ni P."/>
            <person name="Miao G."/>
            <person name="Wang J."/>
            <person name="Wang Q."/>
            <person name="Steinberg C.E."/>
            <person name="Wang H."/>
            <person name="Li N."/>
            <person name="Qian L."/>
            <person name="Zhang G."/>
            <person name="Li Y."/>
            <person name="Yang H."/>
            <person name="Liu X."/>
            <person name="Wang J."/>
            <person name="Yin Y."/>
            <person name="Wang J."/>
        </authorList>
    </citation>
    <scope>NUCLEOTIDE SEQUENCE [LARGE SCALE GENOMIC DNA]</scope>
    <source>
        <strain evidence="13">05x7-T-G4-1.051#20</strain>
    </source>
</reference>
<keyword evidence="7" id="KW-0175">Coiled coil</keyword>
<feature type="region of interest" description="Disordered" evidence="12">
    <location>
        <begin position="1"/>
        <end position="29"/>
    </location>
</feature>
<dbReference type="InterPro" id="IPR018379">
    <property type="entry name" value="BEN_domain"/>
</dbReference>
<dbReference type="GO" id="GO:0006325">
    <property type="term" value="P:chromatin organization"/>
    <property type="evidence" value="ECO:0007669"/>
    <property type="project" value="UniProtKB-KW"/>
</dbReference>
<dbReference type="EMBL" id="JH819166">
    <property type="protein sequence ID" value="EKC36738.1"/>
    <property type="molecule type" value="Genomic_DNA"/>
</dbReference>
<evidence type="ECO:0000256" key="4">
    <source>
        <dbReference type="ARBA" id="ARBA00022491"/>
    </source>
</evidence>
<keyword evidence="5" id="KW-0156">Chromatin regulator</keyword>
<organism evidence="13">
    <name type="scientific">Magallana gigas</name>
    <name type="common">Pacific oyster</name>
    <name type="synonym">Crassostrea gigas</name>
    <dbReference type="NCBI Taxonomy" id="29159"/>
    <lineage>
        <taxon>Eukaryota</taxon>
        <taxon>Metazoa</taxon>
        <taxon>Spiralia</taxon>
        <taxon>Lophotrochozoa</taxon>
        <taxon>Mollusca</taxon>
        <taxon>Bivalvia</taxon>
        <taxon>Autobranchia</taxon>
        <taxon>Pteriomorphia</taxon>
        <taxon>Ostreida</taxon>
        <taxon>Ostreoidea</taxon>
        <taxon>Ostreidae</taxon>
        <taxon>Magallana</taxon>
    </lineage>
</organism>
<feature type="region of interest" description="Disordered" evidence="12">
    <location>
        <begin position="72"/>
        <end position="104"/>
    </location>
</feature>
<dbReference type="InterPro" id="IPR042343">
    <property type="entry name" value="BANP"/>
</dbReference>
<keyword evidence="8" id="KW-0238">DNA-binding</keyword>
<feature type="compositionally biased region" description="Polar residues" evidence="12">
    <location>
        <begin position="90"/>
        <end position="104"/>
    </location>
</feature>
<dbReference type="Pfam" id="PF10523">
    <property type="entry name" value="BEN"/>
    <property type="match status" value="1"/>
</dbReference>
<keyword evidence="10" id="KW-0539">Nucleus</keyword>
<keyword evidence="9" id="KW-0804">Transcription</keyword>
<evidence type="ECO:0000256" key="11">
    <source>
        <dbReference type="ARBA" id="ARBA00023306"/>
    </source>
</evidence>
<dbReference type="FunFam" id="1.10.10.2590:FF:000001">
    <property type="entry name" value="protein BANP isoform X1"/>
    <property type="match status" value="1"/>
</dbReference>
<dbReference type="Gene3D" id="1.10.10.2590">
    <property type="entry name" value="BEN domain"/>
    <property type="match status" value="1"/>
</dbReference>
<keyword evidence="6" id="KW-0805">Transcription regulation</keyword>
<evidence type="ECO:0000256" key="3">
    <source>
        <dbReference type="ARBA" id="ARBA00015794"/>
    </source>
</evidence>
<evidence type="ECO:0000256" key="7">
    <source>
        <dbReference type="ARBA" id="ARBA00023054"/>
    </source>
</evidence>
<keyword evidence="11" id="KW-0131">Cell cycle</keyword>
<comment type="subcellular location">
    <subcellularLocation>
        <location evidence="1">Nucleus</location>
    </subcellularLocation>
</comment>
<evidence type="ECO:0000256" key="2">
    <source>
        <dbReference type="ARBA" id="ARBA00009735"/>
    </source>
</evidence>
<dbReference type="PROSITE" id="PS51457">
    <property type="entry name" value="BEN"/>
    <property type="match status" value="1"/>
</dbReference>
<dbReference type="GO" id="GO:0005634">
    <property type="term" value="C:nucleus"/>
    <property type="evidence" value="ECO:0007669"/>
    <property type="project" value="UniProtKB-SubCell"/>
</dbReference>
<dbReference type="GO" id="GO:0034504">
    <property type="term" value="P:protein localization to nucleus"/>
    <property type="evidence" value="ECO:0007669"/>
    <property type="project" value="TreeGrafter"/>
</dbReference>